<feature type="compositionally biased region" description="Basic and acidic residues" evidence="7">
    <location>
        <begin position="27"/>
        <end position="37"/>
    </location>
</feature>
<keyword evidence="2 9" id="KW-0645">Protease</keyword>
<feature type="compositionally biased region" description="Low complexity" evidence="7">
    <location>
        <begin position="11"/>
        <end position="22"/>
    </location>
</feature>
<evidence type="ECO:0000256" key="4">
    <source>
        <dbReference type="ARBA" id="ARBA00022801"/>
    </source>
</evidence>
<dbReference type="Pfam" id="PF00112">
    <property type="entry name" value="Peptidase_C1"/>
    <property type="match status" value="1"/>
</dbReference>
<feature type="domain" description="Peptidase C1A papain C-terminal" evidence="8">
    <location>
        <begin position="138"/>
        <end position="248"/>
    </location>
</feature>
<feature type="region of interest" description="Disordered" evidence="7">
    <location>
        <begin position="11"/>
        <end position="37"/>
    </location>
</feature>
<dbReference type="AlphaFoldDB" id="A0A346M6U6"/>
<organism evidence="9">
    <name type="scientific">Vriesea carinata</name>
    <dbReference type="NCBI Taxonomy" id="294102"/>
    <lineage>
        <taxon>Eukaryota</taxon>
        <taxon>Viridiplantae</taxon>
        <taxon>Streptophyta</taxon>
        <taxon>Embryophyta</taxon>
        <taxon>Tracheophyta</taxon>
        <taxon>Spermatophyta</taxon>
        <taxon>Magnoliopsida</taxon>
        <taxon>Liliopsida</taxon>
        <taxon>Poales</taxon>
        <taxon>Bromeliaceae</taxon>
        <taxon>Tillandsioideae</taxon>
        <taxon>Vrieseeae</taxon>
        <taxon>Vrieseinae</taxon>
        <taxon>Vriesea</taxon>
    </lineage>
</organism>
<dbReference type="GO" id="GO:0004197">
    <property type="term" value="F:cysteine-type endopeptidase activity"/>
    <property type="evidence" value="ECO:0007669"/>
    <property type="project" value="InterPro"/>
</dbReference>
<comment type="similarity">
    <text evidence="1">Belongs to the peptidase C1 family.</text>
</comment>
<accession>A0A346M6U6</accession>
<dbReference type="InterPro" id="IPR000169">
    <property type="entry name" value="Pept_cys_AS"/>
</dbReference>
<sequence>MPFSSVSFSLASSFLPPSSSSSIQARPEGRGRGRDGRKGKMALADFLFVVILAGAALRPLQVIAVKPLADLRVNSMILQNSIVEEINANPNAGWEASKNHYFTNYTVGQFKHILGVKPTPQNALEDTPVKTYPKSLWLPEKFDARTAWSQCNTIGRILDQGHCGSCWAFGAVESLSDRFCINFGVNISLSVNDLLSCCGFMCGDGCDGGYPIYAWRYFVENGVVTEEVMNFTLNSIIILDLCTLLFPFTP</sequence>
<dbReference type="Pfam" id="PF08127">
    <property type="entry name" value="Propeptide_C1"/>
    <property type="match status" value="1"/>
</dbReference>
<dbReference type="SMART" id="SM00645">
    <property type="entry name" value="Pept_C1"/>
    <property type="match status" value="1"/>
</dbReference>
<keyword evidence="5" id="KW-0788">Thiol protease</keyword>
<dbReference type="InterPro" id="IPR013128">
    <property type="entry name" value="Peptidase_C1A"/>
</dbReference>
<proteinExistence type="evidence at transcript level"/>
<evidence type="ECO:0000256" key="1">
    <source>
        <dbReference type="ARBA" id="ARBA00008455"/>
    </source>
</evidence>
<evidence type="ECO:0000256" key="2">
    <source>
        <dbReference type="ARBA" id="ARBA00022670"/>
    </source>
</evidence>
<evidence type="ECO:0000256" key="7">
    <source>
        <dbReference type="SAM" id="MobiDB-lite"/>
    </source>
</evidence>
<keyword evidence="6" id="KW-1015">Disulfide bond</keyword>
<dbReference type="GO" id="GO:0006508">
    <property type="term" value="P:proteolysis"/>
    <property type="evidence" value="ECO:0007669"/>
    <property type="project" value="UniProtKB-KW"/>
</dbReference>
<name>A0A346M6U6_9POAL</name>
<dbReference type="SUPFAM" id="SSF54001">
    <property type="entry name" value="Cysteine proteinases"/>
    <property type="match status" value="1"/>
</dbReference>
<keyword evidence="4" id="KW-0378">Hydrolase</keyword>
<dbReference type="PROSITE" id="PS00139">
    <property type="entry name" value="THIOL_PROTEASE_CYS"/>
    <property type="match status" value="1"/>
</dbReference>
<evidence type="ECO:0000313" key="9">
    <source>
        <dbReference type="EMBL" id="AXQ06499.1"/>
    </source>
</evidence>
<keyword evidence="3" id="KW-0732">Signal</keyword>
<evidence type="ECO:0000256" key="3">
    <source>
        <dbReference type="ARBA" id="ARBA00022729"/>
    </source>
</evidence>
<evidence type="ECO:0000256" key="5">
    <source>
        <dbReference type="ARBA" id="ARBA00022807"/>
    </source>
</evidence>
<dbReference type="PANTHER" id="PTHR12411">
    <property type="entry name" value="CYSTEINE PROTEASE FAMILY C1-RELATED"/>
    <property type="match status" value="1"/>
</dbReference>
<dbReference type="EMBL" id="MF770497">
    <property type="protein sequence ID" value="AXQ06499.1"/>
    <property type="molecule type" value="mRNA"/>
</dbReference>
<dbReference type="InterPro" id="IPR038765">
    <property type="entry name" value="Papain-like_cys_pep_sf"/>
</dbReference>
<evidence type="ECO:0000259" key="8">
    <source>
        <dbReference type="SMART" id="SM00645"/>
    </source>
</evidence>
<dbReference type="InterPro" id="IPR000668">
    <property type="entry name" value="Peptidase_C1A_C"/>
</dbReference>
<dbReference type="InterPro" id="IPR012599">
    <property type="entry name" value="Propeptide_C1A"/>
</dbReference>
<reference evidence="9" key="1">
    <citation type="submission" date="2017-08" db="EMBL/GenBank/DDBJ databases">
        <title>De novo assembly of leaf transcriptome in Vriesea carinata to identify candidate cysteine-proteases.</title>
        <authorList>
            <person name="Guzman F."/>
            <person name="Eguiluz M."/>
            <person name="Kulcheski F.R."/>
            <person name="Margis R."/>
        </authorList>
    </citation>
    <scope>NUCLEOTIDE SEQUENCE</scope>
</reference>
<evidence type="ECO:0000256" key="6">
    <source>
        <dbReference type="ARBA" id="ARBA00023157"/>
    </source>
</evidence>
<protein>
    <submittedName>
        <fullName evidence="9">Papain-like cysteine protease</fullName>
    </submittedName>
</protein>
<dbReference type="Gene3D" id="3.90.70.10">
    <property type="entry name" value="Cysteine proteinases"/>
    <property type="match status" value="1"/>
</dbReference>